<dbReference type="EMBL" id="AP026867">
    <property type="protein sequence ID" value="BDS11543.1"/>
    <property type="molecule type" value="Genomic_DNA"/>
</dbReference>
<accession>A0A915YEB1</accession>
<feature type="signal peptide" evidence="1">
    <location>
        <begin position="1"/>
        <end position="20"/>
    </location>
</feature>
<protein>
    <submittedName>
        <fullName evidence="2">Uncharacterized protein</fullName>
    </submittedName>
</protein>
<feature type="chain" id="PRO_5037986327" evidence="1">
    <location>
        <begin position="21"/>
        <end position="297"/>
    </location>
</feature>
<keyword evidence="3" id="KW-1185">Reference proteome</keyword>
<name>A0A915YEB1_9BACT</name>
<reference evidence="2" key="1">
    <citation type="submission" date="2022-09" db="EMBL/GenBank/DDBJ databases">
        <title>Aureispira anguillicida sp. nov., isolated from Leptocephalus of Japanese eel Anguilla japonica.</title>
        <authorList>
            <person name="Yuasa K."/>
            <person name="Mekata T."/>
            <person name="Ikunari K."/>
        </authorList>
    </citation>
    <scope>NUCLEOTIDE SEQUENCE</scope>
    <source>
        <strain evidence="2">EL160426</strain>
    </source>
</reference>
<evidence type="ECO:0000256" key="1">
    <source>
        <dbReference type="SAM" id="SignalP"/>
    </source>
</evidence>
<sequence>MLKYLLSFLFITISTFSTHAQNSSDTIPFVLTPFNNIYIQTILNKVDTLNLMFHTGEQGASITEEALDKIRQPDSISNSIANSWGGNGNAKFFENNQLKIGKSTFDSLTIWVNKRSGQLTDGKFGPKLFQGKIIEINYDEKLFIVHSKFDKRKQQAFQKLKLVQNNDLLFIKGRLKIGKIKRSQKFMLHTGYGGNILLDDKFVQKHQLGGKLEILGESALTDSYGHKIITKKALLPSFTLGKNKLDDLSISFFEGAIGRQKISVLGNGVLKNYNTLLDLDKGVIYLKPIQKRADCHT</sequence>
<gene>
    <name evidence="2" type="ORF">AsAng_0022570</name>
</gene>
<dbReference type="RefSeq" id="WP_264792705.1">
    <property type="nucleotide sequence ID" value="NZ_AP026867.1"/>
</dbReference>
<evidence type="ECO:0000313" key="2">
    <source>
        <dbReference type="EMBL" id="BDS11543.1"/>
    </source>
</evidence>
<dbReference type="KEGG" id="aup:AsAng_0022570"/>
<dbReference type="Proteomes" id="UP001060919">
    <property type="component" value="Chromosome"/>
</dbReference>
<organism evidence="2 3">
    <name type="scientific">Aureispira anguillae</name>
    <dbReference type="NCBI Taxonomy" id="2864201"/>
    <lineage>
        <taxon>Bacteria</taxon>
        <taxon>Pseudomonadati</taxon>
        <taxon>Bacteroidota</taxon>
        <taxon>Saprospiria</taxon>
        <taxon>Saprospirales</taxon>
        <taxon>Saprospiraceae</taxon>
        <taxon>Aureispira</taxon>
    </lineage>
</organism>
<proteinExistence type="predicted"/>
<evidence type="ECO:0000313" key="3">
    <source>
        <dbReference type="Proteomes" id="UP001060919"/>
    </source>
</evidence>
<keyword evidence="1" id="KW-0732">Signal</keyword>
<dbReference type="AlphaFoldDB" id="A0A915YEB1"/>